<protein>
    <recommendedName>
        <fullName evidence="4">ABC transporter substrate-binding protein</fullName>
    </recommendedName>
</protein>
<dbReference type="AlphaFoldDB" id="A0A9D9DCG6"/>
<gene>
    <name evidence="2" type="ORF">IAB19_03400</name>
</gene>
<keyword evidence="1" id="KW-0732">Signal</keyword>
<accession>A0A9D9DCG6</accession>
<evidence type="ECO:0000313" key="3">
    <source>
        <dbReference type="Proteomes" id="UP000823631"/>
    </source>
</evidence>
<dbReference type="EMBL" id="JADINH010000070">
    <property type="protein sequence ID" value="MBO8415411.1"/>
    <property type="molecule type" value="Genomic_DNA"/>
</dbReference>
<feature type="signal peptide" evidence="1">
    <location>
        <begin position="1"/>
        <end position="34"/>
    </location>
</feature>
<evidence type="ECO:0000256" key="1">
    <source>
        <dbReference type="SAM" id="SignalP"/>
    </source>
</evidence>
<comment type="caution">
    <text evidence="2">The sequence shown here is derived from an EMBL/GenBank/DDBJ whole genome shotgun (WGS) entry which is preliminary data.</text>
</comment>
<sequence>MRRNHQINVFKLKTRACRALALAVLAVLPPAAAAAEAAAEQTAGNAASAGAGNCPFGRTLKVAVYQPGTYIDFQKVFLQTALALSADGYLNAGSVLEPDFAFDAGDNYRKLALETKGGCFEFLPDGFYNGRWHGNDVDDKAAELKERVKSAGDVDLIWALGTVGGLQFADSTLGVPVMVMTPSDPESAGIIGPGEFSDKPNIHVQKEINRTKNELTMFHRIFKFKNLGIIIDDDPENWAGQSLPALEETSKELGVSLVRCTGPVIDTDVKKAQQAYSKCIVELADKCDAVYLSLGNGASPDDLFSQIKPLIDRQIPTFSQAGGSEVQAGALLSLSDMDLRESGAFEARVAEAIYQGRKPEQISQYYYAPLNLNLNLETARLIDWKPDFELLMAIDQVYQTIKRPQQKLEVVAAGGAAPQNSD</sequence>
<reference evidence="2" key="1">
    <citation type="submission" date="2020-10" db="EMBL/GenBank/DDBJ databases">
        <authorList>
            <person name="Gilroy R."/>
        </authorList>
    </citation>
    <scope>NUCLEOTIDE SEQUENCE</scope>
    <source>
        <strain evidence="2">17213</strain>
    </source>
</reference>
<proteinExistence type="predicted"/>
<evidence type="ECO:0008006" key="4">
    <source>
        <dbReference type="Google" id="ProtNLM"/>
    </source>
</evidence>
<evidence type="ECO:0000313" key="2">
    <source>
        <dbReference type="EMBL" id="MBO8415411.1"/>
    </source>
</evidence>
<dbReference type="Proteomes" id="UP000823631">
    <property type="component" value="Unassembled WGS sequence"/>
</dbReference>
<feature type="chain" id="PRO_5039610878" description="ABC transporter substrate-binding protein" evidence="1">
    <location>
        <begin position="35"/>
        <end position="422"/>
    </location>
</feature>
<name>A0A9D9DCG6_9GAMM</name>
<reference evidence="2" key="2">
    <citation type="journal article" date="2021" name="PeerJ">
        <title>Extensive microbial diversity within the chicken gut microbiome revealed by metagenomics and culture.</title>
        <authorList>
            <person name="Gilroy R."/>
            <person name="Ravi A."/>
            <person name="Getino M."/>
            <person name="Pursley I."/>
            <person name="Horton D.L."/>
            <person name="Alikhan N.F."/>
            <person name="Baker D."/>
            <person name="Gharbi K."/>
            <person name="Hall N."/>
            <person name="Watson M."/>
            <person name="Adriaenssens E.M."/>
            <person name="Foster-Nyarko E."/>
            <person name="Jarju S."/>
            <person name="Secka A."/>
            <person name="Antonio M."/>
            <person name="Oren A."/>
            <person name="Chaudhuri R.R."/>
            <person name="La Ragione R."/>
            <person name="Hildebrand F."/>
            <person name="Pallen M.J."/>
        </authorList>
    </citation>
    <scope>NUCLEOTIDE SEQUENCE</scope>
    <source>
        <strain evidence="2">17213</strain>
    </source>
</reference>
<dbReference type="Gene3D" id="3.40.50.2300">
    <property type="match status" value="2"/>
</dbReference>
<organism evidence="2 3">
    <name type="scientific">Candidatus Avisuccinivibrio stercorigallinarum</name>
    <dbReference type="NCBI Taxonomy" id="2840704"/>
    <lineage>
        <taxon>Bacteria</taxon>
        <taxon>Pseudomonadati</taxon>
        <taxon>Pseudomonadota</taxon>
        <taxon>Gammaproteobacteria</taxon>
        <taxon>Aeromonadales</taxon>
        <taxon>Succinivibrionaceae</taxon>
        <taxon>Succinivibrionaceae incertae sedis</taxon>
        <taxon>Candidatus Avisuccinivibrio</taxon>
    </lineage>
</organism>